<dbReference type="AlphaFoldDB" id="A0A3L6QJM7"/>
<feature type="region of interest" description="Disordered" evidence="1">
    <location>
        <begin position="1"/>
        <end position="20"/>
    </location>
</feature>
<comment type="caution">
    <text evidence="2">The sequence shown here is derived from an EMBL/GenBank/DDBJ whole genome shotgun (WGS) entry which is preliminary data.</text>
</comment>
<reference evidence="3" key="1">
    <citation type="journal article" date="2019" name="Nat. Commun.">
        <title>The genome of broomcorn millet.</title>
        <authorList>
            <person name="Zou C."/>
            <person name="Miki D."/>
            <person name="Li D."/>
            <person name="Tang Q."/>
            <person name="Xiao L."/>
            <person name="Rajput S."/>
            <person name="Deng P."/>
            <person name="Jia W."/>
            <person name="Huang R."/>
            <person name="Zhang M."/>
            <person name="Sun Y."/>
            <person name="Hu J."/>
            <person name="Fu X."/>
            <person name="Schnable P.S."/>
            <person name="Li F."/>
            <person name="Zhang H."/>
            <person name="Feng B."/>
            <person name="Zhu X."/>
            <person name="Liu R."/>
            <person name="Schnable J.C."/>
            <person name="Zhu J.-K."/>
            <person name="Zhang H."/>
        </authorList>
    </citation>
    <scope>NUCLEOTIDE SEQUENCE [LARGE SCALE GENOMIC DNA]</scope>
</reference>
<evidence type="ECO:0008006" key="4">
    <source>
        <dbReference type="Google" id="ProtNLM"/>
    </source>
</evidence>
<dbReference type="SUPFAM" id="SSF81383">
    <property type="entry name" value="F-box domain"/>
    <property type="match status" value="1"/>
</dbReference>
<evidence type="ECO:0000256" key="1">
    <source>
        <dbReference type="SAM" id="MobiDB-lite"/>
    </source>
</evidence>
<accession>A0A3L6QJM7</accession>
<dbReference type="Proteomes" id="UP000275267">
    <property type="component" value="Unassembled WGS sequence"/>
</dbReference>
<protein>
    <recommendedName>
        <fullName evidence="4">F-box domain-containing protein</fullName>
    </recommendedName>
</protein>
<gene>
    <name evidence="2" type="ORF">C2845_PM12G07750</name>
</gene>
<organism evidence="2 3">
    <name type="scientific">Panicum miliaceum</name>
    <name type="common">Proso millet</name>
    <name type="synonym">Broomcorn millet</name>
    <dbReference type="NCBI Taxonomy" id="4540"/>
    <lineage>
        <taxon>Eukaryota</taxon>
        <taxon>Viridiplantae</taxon>
        <taxon>Streptophyta</taxon>
        <taxon>Embryophyta</taxon>
        <taxon>Tracheophyta</taxon>
        <taxon>Spermatophyta</taxon>
        <taxon>Magnoliopsida</taxon>
        <taxon>Liliopsida</taxon>
        <taxon>Poales</taxon>
        <taxon>Poaceae</taxon>
        <taxon>PACMAD clade</taxon>
        <taxon>Panicoideae</taxon>
        <taxon>Panicodae</taxon>
        <taxon>Paniceae</taxon>
        <taxon>Panicinae</taxon>
        <taxon>Panicum</taxon>
        <taxon>Panicum sect. Panicum</taxon>
    </lineage>
</organism>
<keyword evidence="3" id="KW-1185">Reference proteome</keyword>
<dbReference type="PANTHER" id="PTHR33207">
    <property type="entry name" value="F-BOX DOMAIN CONTAINING PROTEIN-RELATED"/>
    <property type="match status" value="1"/>
</dbReference>
<name>A0A3L6QJM7_PANMI</name>
<dbReference type="InterPro" id="IPR036047">
    <property type="entry name" value="F-box-like_dom_sf"/>
</dbReference>
<evidence type="ECO:0000313" key="3">
    <source>
        <dbReference type="Proteomes" id="UP000275267"/>
    </source>
</evidence>
<dbReference type="EMBL" id="PQIB02000012">
    <property type="protein sequence ID" value="RLM79962.1"/>
    <property type="molecule type" value="Genomic_DNA"/>
</dbReference>
<proteinExistence type="predicted"/>
<sequence length="73" mass="8072">MHALSTAKGHGQRKNVSGGAARYHDTCLCAAVSRILLEIFLRLPSLPALVSAALACRPWLRDVRSLPAFRRRF</sequence>
<evidence type="ECO:0000313" key="2">
    <source>
        <dbReference type="EMBL" id="RLM79962.1"/>
    </source>
</evidence>